<gene>
    <name evidence="3" type="ORF">AVDCRST_MAG50-575</name>
</gene>
<organism evidence="3">
    <name type="scientific">uncultured Acidimicrobiales bacterium</name>
    <dbReference type="NCBI Taxonomy" id="310071"/>
    <lineage>
        <taxon>Bacteria</taxon>
        <taxon>Bacillati</taxon>
        <taxon>Actinomycetota</taxon>
        <taxon>Acidimicrobiia</taxon>
        <taxon>Acidimicrobiales</taxon>
        <taxon>environmental samples</taxon>
    </lineage>
</organism>
<evidence type="ECO:0008006" key="4">
    <source>
        <dbReference type="Google" id="ProtNLM"/>
    </source>
</evidence>
<evidence type="ECO:0000256" key="2">
    <source>
        <dbReference type="ARBA" id="ARBA00049106"/>
    </source>
</evidence>
<dbReference type="PANTHER" id="PTHR39428">
    <property type="entry name" value="F420H(2)-DEPENDENT QUINONE REDUCTASE RV1261C"/>
    <property type="match status" value="1"/>
</dbReference>
<dbReference type="NCBIfam" id="TIGR00026">
    <property type="entry name" value="hi_GC_TIGR00026"/>
    <property type="match status" value="1"/>
</dbReference>
<dbReference type="InterPro" id="IPR004378">
    <property type="entry name" value="F420H2_quin_Rdtase"/>
</dbReference>
<reference evidence="3" key="1">
    <citation type="submission" date="2020-02" db="EMBL/GenBank/DDBJ databases">
        <authorList>
            <person name="Meier V. D."/>
        </authorList>
    </citation>
    <scope>NUCLEOTIDE SEQUENCE</scope>
    <source>
        <strain evidence="3">AVDCRST_MAG50</strain>
    </source>
</reference>
<dbReference type="GO" id="GO:0005886">
    <property type="term" value="C:plasma membrane"/>
    <property type="evidence" value="ECO:0007669"/>
    <property type="project" value="TreeGrafter"/>
</dbReference>
<dbReference type="SUPFAM" id="SSF50475">
    <property type="entry name" value="FMN-binding split barrel"/>
    <property type="match status" value="1"/>
</dbReference>
<dbReference type="GO" id="GO:0070967">
    <property type="term" value="F:coenzyme F420 binding"/>
    <property type="evidence" value="ECO:0007669"/>
    <property type="project" value="TreeGrafter"/>
</dbReference>
<proteinExistence type="inferred from homology"/>
<evidence type="ECO:0000313" key="3">
    <source>
        <dbReference type="EMBL" id="CAA9220919.1"/>
    </source>
</evidence>
<dbReference type="GO" id="GO:0016491">
    <property type="term" value="F:oxidoreductase activity"/>
    <property type="evidence" value="ECO:0007669"/>
    <property type="project" value="InterPro"/>
</dbReference>
<comment type="catalytic activity">
    <reaction evidence="2">
        <text>oxidized coenzyme F420-(gamma-L-Glu)(n) + a quinol + H(+) = reduced coenzyme F420-(gamma-L-Glu)(n) + a quinone</text>
        <dbReference type="Rhea" id="RHEA:39663"/>
        <dbReference type="Rhea" id="RHEA-COMP:12939"/>
        <dbReference type="Rhea" id="RHEA-COMP:14378"/>
        <dbReference type="ChEBI" id="CHEBI:15378"/>
        <dbReference type="ChEBI" id="CHEBI:24646"/>
        <dbReference type="ChEBI" id="CHEBI:132124"/>
        <dbReference type="ChEBI" id="CHEBI:133980"/>
        <dbReference type="ChEBI" id="CHEBI:139511"/>
    </reaction>
</comment>
<dbReference type="InterPro" id="IPR012349">
    <property type="entry name" value="Split_barrel_FMN-bd"/>
</dbReference>
<evidence type="ECO:0000256" key="1">
    <source>
        <dbReference type="ARBA" id="ARBA00008710"/>
    </source>
</evidence>
<protein>
    <recommendedName>
        <fullName evidence="4">AclJ</fullName>
    </recommendedName>
</protein>
<dbReference type="PANTHER" id="PTHR39428:SF1">
    <property type="entry name" value="F420H(2)-DEPENDENT QUINONE REDUCTASE RV1261C"/>
    <property type="match status" value="1"/>
</dbReference>
<dbReference type="EMBL" id="CADCTF010000028">
    <property type="protein sequence ID" value="CAA9220919.1"/>
    <property type="molecule type" value="Genomic_DNA"/>
</dbReference>
<sequence length="148" mass="16309">MQVPSVGRIMVELQKGVTALHRAGMQSPLGPVLRRVGGQEFLVLHTTGRRSGTPRSTPLSFTQDGEAFVVIASNGGARRHPDWYLNLQAAHDATVEVRGERIPVRAATATGDDRDRLWRRAARSYPGYVAYQLRTGRQIPVVRLSPRG</sequence>
<dbReference type="Pfam" id="PF04075">
    <property type="entry name" value="F420H2_quin_red"/>
    <property type="match status" value="1"/>
</dbReference>
<accession>A0A6J4HCK7</accession>
<dbReference type="Gene3D" id="2.30.110.10">
    <property type="entry name" value="Electron Transport, Fmn-binding Protein, Chain A"/>
    <property type="match status" value="1"/>
</dbReference>
<dbReference type="AlphaFoldDB" id="A0A6J4HCK7"/>
<name>A0A6J4HCK7_9ACTN</name>
<comment type="similarity">
    <text evidence="1">Belongs to the F420H(2)-dependent quinone reductase family.</text>
</comment>